<proteinExistence type="predicted"/>
<comment type="caution">
    <text evidence="2">The sequence shown here is derived from an EMBL/GenBank/DDBJ whole genome shotgun (WGS) entry which is preliminary data.</text>
</comment>
<evidence type="ECO:0000313" key="2">
    <source>
        <dbReference type="EMBL" id="CAE7170209.1"/>
    </source>
</evidence>
<evidence type="ECO:0000313" key="3">
    <source>
        <dbReference type="Proteomes" id="UP000649617"/>
    </source>
</evidence>
<dbReference type="EMBL" id="CAJNIZ010000590">
    <property type="protein sequence ID" value="CAE7170209.1"/>
    <property type="molecule type" value="Genomic_DNA"/>
</dbReference>
<keyword evidence="3" id="KW-1185">Reference proteome</keyword>
<feature type="region of interest" description="Disordered" evidence="1">
    <location>
        <begin position="318"/>
        <end position="349"/>
    </location>
</feature>
<dbReference type="Proteomes" id="UP000649617">
    <property type="component" value="Unassembled WGS sequence"/>
</dbReference>
<protein>
    <submittedName>
        <fullName evidence="2">Uncharacterized protein</fullName>
    </submittedName>
</protein>
<organism evidence="2 3">
    <name type="scientific">Symbiodinium pilosum</name>
    <name type="common">Dinoflagellate</name>
    <dbReference type="NCBI Taxonomy" id="2952"/>
    <lineage>
        <taxon>Eukaryota</taxon>
        <taxon>Sar</taxon>
        <taxon>Alveolata</taxon>
        <taxon>Dinophyceae</taxon>
        <taxon>Suessiales</taxon>
        <taxon>Symbiodiniaceae</taxon>
        <taxon>Symbiodinium</taxon>
    </lineage>
</organism>
<reference evidence="2" key="1">
    <citation type="submission" date="2021-02" db="EMBL/GenBank/DDBJ databases">
        <authorList>
            <person name="Dougan E. K."/>
            <person name="Rhodes N."/>
            <person name="Thang M."/>
            <person name="Chan C."/>
        </authorList>
    </citation>
    <scope>NUCLEOTIDE SEQUENCE</scope>
</reference>
<accession>A0A812ITM2</accession>
<feature type="compositionally biased region" description="Acidic residues" evidence="1">
    <location>
        <begin position="321"/>
        <end position="339"/>
    </location>
</feature>
<evidence type="ECO:0000256" key="1">
    <source>
        <dbReference type="SAM" id="MobiDB-lite"/>
    </source>
</evidence>
<feature type="region of interest" description="Disordered" evidence="1">
    <location>
        <begin position="391"/>
        <end position="423"/>
    </location>
</feature>
<gene>
    <name evidence="2" type="ORF">SPIL2461_LOCUS691</name>
</gene>
<sequence length="658" mass="73274">MNAILHVSSGEEMKRYPLCSIREYLCIAGNKTLQPIYKCERRPGSSSPPQVQPEAMAMIAVVFVAFPSCRPAVVVEHRGDWKWAKEVWGMLHDRSSDAGDYASLSLKAWSTRLFIVYLDNCAHDKLASDASCREDKELLMGSLASRTMVLWLHELEVADRRYLTQAQAASAAAHGLCLSVEETCSGHAIHSDGGAIAHEDASAQAEDSKLILEADAEPITPTEYEGSQVFEGPSLCMDPYEPALKLKEREELKYEARESFVERVSHEYEQNRSNKFEVQSGFYTDQMMIDELKFSRKDKYEKKLLWYWVDTKYTGTRTEEDKDFDDDGDDDENDESGSEDADKNRDDMDGVPQVLDEILKQQKKSKQVYQRCLEVGAGEWTVLTAKAGTKKGAKGRGAADNAPEEAAPKRAAAKSKGHSASGTRAAMELVPTIMAALEVTDIDIGLDCKHPVIFPSSYVKSLADNGKLCRGFKKGQIMVLGSEPVLGYGCEAEDEITTSEPVKMNFRGNTYKTRQLFTVVPKKLYSKDATCLNELINQWSDDWSTCFSGLRIQHEGSTIELRLAVVGLKGVTLLDFNLSGSHATGAVKCLEHIYAEMKSFAAERDLYLHMTGLTRTLLSWSSSADFPTGSWFKGADTVVVLRYLAWKFQQVLTSDMNV</sequence>
<name>A0A812ITM2_SYMPI</name>
<dbReference type="AlphaFoldDB" id="A0A812ITM2"/>
<feature type="non-terminal residue" evidence="2">
    <location>
        <position position="658"/>
    </location>
</feature>